<evidence type="ECO:0000313" key="3">
    <source>
        <dbReference type="Proteomes" id="UP000256727"/>
    </source>
</evidence>
<gene>
    <name evidence="2" type="ORF">C8E99_2295</name>
</gene>
<sequence length="101" mass="11441">MSYTVGFSPEATGHLEELRDYITSRSSPEVADGYIEDILSLCESLTDFPFRGTQRDDIRPGIRTLGFRRRVVIAFRINEKSHQIEVLGAFYGGRDLPAMLD</sequence>
<organism evidence="2 3">
    <name type="scientific">Citricoccus muralis</name>
    <dbReference type="NCBI Taxonomy" id="169134"/>
    <lineage>
        <taxon>Bacteria</taxon>
        <taxon>Bacillati</taxon>
        <taxon>Actinomycetota</taxon>
        <taxon>Actinomycetes</taxon>
        <taxon>Micrococcales</taxon>
        <taxon>Micrococcaceae</taxon>
        <taxon>Citricoccus</taxon>
    </lineage>
</organism>
<comment type="caution">
    <text evidence="2">The sequence shown here is derived from an EMBL/GenBank/DDBJ whole genome shotgun (WGS) entry which is preliminary data.</text>
</comment>
<proteinExistence type="predicted"/>
<dbReference type="InterPro" id="IPR035093">
    <property type="entry name" value="RelE/ParE_toxin_dom_sf"/>
</dbReference>
<dbReference type="InterPro" id="IPR007712">
    <property type="entry name" value="RelE/ParE_toxin"/>
</dbReference>
<dbReference type="Pfam" id="PF05016">
    <property type="entry name" value="ParE_toxin"/>
    <property type="match status" value="1"/>
</dbReference>
<keyword evidence="1" id="KW-1277">Toxin-antitoxin system</keyword>
<keyword evidence="3" id="KW-1185">Reference proteome</keyword>
<dbReference type="OrthoDB" id="9814952at2"/>
<dbReference type="AlphaFoldDB" id="A0A3D9LF34"/>
<evidence type="ECO:0000313" key="2">
    <source>
        <dbReference type="EMBL" id="REE04460.1"/>
    </source>
</evidence>
<evidence type="ECO:0000256" key="1">
    <source>
        <dbReference type="ARBA" id="ARBA00022649"/>
    </source>
</evidence>
<dbReference type="RefSeq" id="WP_115932388.1">
    <property type="nucleotide sequence ID" value="NZ_QREH01000001.1"/>
</dbReference>
<reference evidence="2 3" key="1">
    <citation type="submission" date="2018-07" db="EMBL/GenBank/DDBJ databases">
        <title>Sequencing the genomes of 1000 actinobacteria strains.</title>
        <authorList>
            <person name="Klenk H.-P."/>
        </authorList>
    </citation>
    <scope>NUCLEOTIDE SEQUENCE [LARGE SCALE GENOMIC DNA]</scope>
    <source>
        <strain evidence="2 3">DSM 14442</strain>
    </source>
</reference>
<protein>
    <submittedName>
        <fullName evidence="2">Plasmid stabilization system protein ParE</fullName>
    </submittedName>
</protein>
<name>A0A3D9LF34_9MICC</name>
<accession>A0A3D9LF34</accession>
<dbReference type="Proteomes" id="UP000256727">
    <property type="component" value="Unassembled WGS sequence"/>
</dbReference>
<dbReference type="EMBL" id="QREH01000001">
    <property type="protein sequence ID" value="REE04460.1"/>
    <property type="molecule type" value="Genomic_DNA"/>
</dbReference>
<dbReference type="Gene3D" id="3.30.2310.20">
    <property type="entry name" value="RelE-like"/>
    <property type="match status" value="1"/>
</dbReference>